<feature type="coiled-coil region" evidence="6">
    <location>
        <begin position="126"/>
        <end position="174"/>
    </location>
</feature>
<dbReference type="PANTHER" id="PTHR30563">
    <property type="entry name" value="DNA RECOMBINATION PROTEIN RMUC"/>
    <property type="match status" value="1"/>
</dbReference>
<evidence type="ECO:0000256" key="4">
    <source>
        <dbReference type="ARBA" id="ARBA00023054"/>
    </source>
</evidence>
<keyword evidence="5" id="KW-0233">DNA recombination</keyword>
<feature type="coiled-coil region" evidence="6">
    <location>
        <begin position="30"/>
        <end position="99"/>
    </location>
</feature>
<evidence type="ECO:0000256" key="7">
    <source>
        <dbReference type="SAM" id="MobiDB-lite"/>
    </source>
</evidence>
<evidence type="ECO:0000313" key="8">
    <source>
        <dbReference type="EMBL" id="MCT2399381.1"/>
    </source>
</evidence>
<evidence type="ECO:0000256" key="6">
    <source>
        <dbReference type="SAM" id="Coils"/>
    </source>
</evidence>
<accession>A0ABT2I3J8</accession>
<proteinExistence type="inferred from homology"/>
<evidence type="ECO:0000313" key="9">
    <source>
        <dbReference type="Proteomes" id="UP001165583"/>
    </source>
</evidence>
<comment type="function">
    <text evidence="1">Involved in DNA recombination.</text>
</comment>
<dbReference type="Proteomes" id="UP001165583">
    <property type="component" value="Unassembled WGS sequence"/>
</dbReference>
<dbReference type="Pfam" id="PF02646">
    <property type="entry name" value="RmuC"/>
    <property type="match status" value="1"/>
</dbReference>
<protein>
    <recommendedName>
        <fullName evidence="3">DNA recombination protein RmuC homolog</fullName>
    </recommendedName>
</protein>
<comment type="similarity">
    <text evidence="2">Belongs to the RmuC family.</text>
</comment>
<evidence type="ECO:0000256" key="5">
    <source>
        <dbReference type="ARBA" id="ARBA00023172"/>
    </source>
</evidence>
<comment type="caution">
    <text evidence="8">The sequence shown here is derived from an EMBL/GenBank/DDBJ whole genome shotgun (WGS) entry which is preliminary data.</text>
</comment>
<keyword evidence="4 6" id="KW-0175">Coiled coil</keyword>
<dbReference type="InterPro" id="IPR003798">
    <property type="entry name" value="DNA_recombination_RmuC"/>
</dbReference>
<dbReference type="EMBL" id="JANZXA010000004">
    <property type="protein sequence ID" value="MCT2399381.1"/>
    <property type="molecule type" value="Genomic_DNA"/>
</dbReference>
<organism evidence="8 9">
    <name type="scientific">Novosphingobium mangrovi</name>
    <name type="common">ex Huang et al. 2023</name>
    <dbReference type="NCBI Taxonomy" id="2976432"/>
    <lineage>
        <taxon>Bacteria</taxon>
        <taxon>Pseudomonadati</taxon>
        <taxon>Pseudomonadota</taxon>
        <taxon>Alphaproteobacteria</taxon>
        <taxon>Sphingomonadales</taxon>
        <taxon>Sphingomonadaceae</taxon>
        <taxon>Novosphingobium</taxon>
    </lineage>
</organism>
<evidence type="ECO:0000256" key="1">
    <source>
        <dbReference type="ARBA" id="ARBA00003416"/>
    </source>
</evidence>
<keyword evidence="9" id="KW-1185">Reference proteome</keyword>
<gene>
    <name evidence="8" type="primary">rmuC</name>
    <name evidence="8" type="ORF">NZK81_07460</name>
</gene>
<evidence type="ECO:0000256" key="2">
    <source>
        <dbReference type="ARBA" id="ARBA00009840"/>
    </source>
</evidence>
<evidence type="ECO:0000256" key="3">
    <source>
        <dbReference type="ARBA" id="ARBA00021840"/>
    </source>
</evidence>
<reference evidence="8" key="1">
    <citation type="submission" date="2022-09" db="EMBL/GenBank/DDBJ databases">
        <title>Novosphingobium sp. Nov., a polycyclic aromatic hydrocarbon-degrading bacterium isolated form mangrove sediments in HongKong.</title>
        <authorList>
            <person name="Hu Z."/>
        </authorList>
    </citation>
    <scope>NUCLEOTIDE SEQUENCE</scope>
    <source>
        <strain evidence="8">HK4-1</strain>
    </source>
</reference>
<sequence length="542" mass="60705">MEIAVAAIIALVIGLGLGWFFGSRPAAQWRQQAETREREAREQAARHDGELRELDAKYLRTFADLEAARERASRADALAEALDQARREHAGELDRLRAASTQAMETLRSEHGTTLDRTRGELTQVLERTRAEHAQLVDTLRREQRELASELATLREKSANFDEQKRLLLEAQEALRKEFENAGAKVLEGAQEAFLRRAGARFEESEKANAERIRLLLNPVGERLKSYEEQVAALEAKRVDSFGQLTGLIQSMREGQEKVREEAQRLGNSLRNAPKARGRWGEQQLKNLLEQCGLSEHTDFVTEHSIETEDGRLRPDAIVNIPGQKKLVIDAKVSLNAYQEAFEAQDDASREAALRQHVASMRNHVQTLGAKSYQSQFEDAPDYVVMFVPGEHFVAAALEQDPELWDFAFRNRVLLATPTNLVAIARTVAQVWRQDGLAREAREIGRMGGELYDRLAVAAEHMKRVGAGLETAVNNYNKFVGSFERNVLSSGRRLKDKHIEIGKREIEDVPRIESAPRYGADALAESDDSAASGAKSLPEAAE</sequence>
<dbReference type="RefSeq" id="WP_260045466.1">
    <property type="nucleotide sequence ID" value="NZ_JANZXA010000004.1"/>
</dbReference>
<dbReference type="PANTHER" id="PTHR30563:SF0">
    <property type="entry name" value="DNA RECOMBINATION PROTEIN RMUC"/>
    <property type="match status" value="1"/>
</dbReference>
<name>A0ABT2I3J8_9SPHN</name>
<feature type="region of interest" description="Disordered" evidence="7">
    <location>
        <begin position="517"/>
        <end position="542"/>
    </location>
</feature>